<feature type="region of interest" description="Disordered" evidence="2">
    <location>
        <begin position="647"/>
        <end position="666"/>
    </location>
</feature>
<gene>
    <name evidence="4" type="ORF">RHGRI_006747</name>
</gene>
<dbReference type="PANTHER" id="PTHR31860">
    <property type="entry name" value="HEAT-INDUCIBLE TRANSCRIPTION REPRESSOR (DUF639)-RELATED"/>
    <property type="match status" value="1"/>
</dbReference>
<organism evidence="4 5">
    <name type="scientific">Rhododendron griersonianum</name>
    <dbReference type="NCBI Taxonomy" id="479676"/>
    <lineage>
        <taxon>Eukaryota</taxon>
        <taxon>Viridiplantae</taxon>
        <taxon>Streptophyta</taxon>
        <taxon>Embryophyta</taxon>
        <taxon>Tracheophyta</taxon>
        <taxon>Spermatophyta</taxon>
        <taxon>Magnoliopsida</taxon>
        <taxon>eudicotyledons</taxon>
        <taxon>Gunneridae</taxon>
        <taxon>Pentapetalae</taxon>
        <taxon>asterids</taxon>
        <taxon>Ericales</taxon>
        <taxon>Ericaceae</taxon>
        <taxon>Ericoideae</taxon>
        <taxon>Rhodoreae</taxon>
        <taxon>Rhododendron</taxon>
    </lineage>
</organism>
<evidence type="ECO:0000313" key="5">
    <source>
        <dbReference type="Proteomes" id="UP000823749"/>
    </source>
</evidence>
<keyword evidence="3" id="KW-0812">Transmembrane</keyword>
<evidence type="ECO:0000313" key="4">
    <source>
        <dbReference type="EMBL" id="KAG5556243.1"/>
    </source>
</evidence>
<proteinExistence type="predicted"/>
<accession>A0AAV6KUD2</accession>
<name>A0AAV6KUD2_9ERIC</name>
<evidence type="ECO:0000256" key="3">
    <source>
        <dbReference type="SAM" id="Phobius"/>
    </source>
</evidence>
<dbReference type="AlphaFoldDB" id="A0AAV6KUD2"/>
<dbReference type="Proteomes" id="UP000823749">
    <property type="component" value="Chromosome 3"/>
</dbReference>
<evidence type="ECO:0000256" key="2">
    <source>
        <dbReference type="SAM" id="MobiDB-lite"/>
    </source>
</evidence>
<dbReference type="EMBL" id="JACTNZ010000003">
    <property type="protein sequence ID" value="KAG5556243.1"/>
    <property type="molecule type" value="Genomic_DNA"/>
</dbReference>
<dbReference type="Pfam" id="PF04842">
    <property type="entry name" value="DUF639"/>
    <property type="match status" value="1"/>
</dbReference>
<sequence>MTKKKKHLSSIASDLLHRCAQQLDTSVDALLEEFEKSWNPEMGDYSKKLVEFCCSRALSRMCCNVEELINNGVFSRFTFDMMPAWEMPNSEDEESYTVGIFRVRENTMDRCTYLEEEDSYAIFNMSYFQNMVDDGPGVGEDAFVWLGTLVPLPCDVVNGRFTFETLTASTADRLHFPAYDKYLKEINKCMKNLQNQAKPKGVELADDEFILHVEGTASTQRVVRHIGGTSWPGRLTLTNYALYFEAKAVLSYEDAIKLDLSKNVEQRVKPAATGPFGAPIFDKAIVYESADLQEPVVLEFPEITSSTRRDHWLALIKEVILLHQFLYKYDIKSPTQAWEMHARTILGVIRLHAAREMLAVSPPDPKSFLIFALYDELPKGDYVLEQLAGSLKKIDSGQPCSASSILRCMNVSQPVVAITEVEGGVGEGINVSGQVEDLSSLESAINQVREETKEIEVAKATTEGLKEEGISDSVLVLMELSKQLKNVVPWFQEILTWQRPATTVVVMATSLLVVYNEWVGKALAVFLLWVVAKLIQARKQGTGNKSDKIVICTSSDQTTMENIVSAQHGLRTTREMVQLANISILKIYSILLGKAPKHTDTVIMVSTGLAIILAVVPFKYILMALILYCFTMTSKVGKRIEKHEYSERFPETNNVSGAEPVRRTNS</sequence>
<keyword evidence="1" id="KW-0175">Coiled coil</keyword>
<feature type="transmembrane region" description="Helical" evidence="3">
    <location>
        <begin position="602"/>
        <end position="630"/>
    </location>
</feature>
<keyword evidence="3" id="KW-0472">Membrane</keyword>
<comment type="caution">
    <text evidence="4">The sequence shown here is derived from an EMBL/GenBank/DDBJ whole genome shotgun (WGS) entry which is preliminary data.</text>
</comment>
<evidence type="ECO:0000256" key="1">
    <source>
        <dbReference type="SAM" id="Coils"/>
    </source>
</evidence>
<keyword evidence="5" id="KW-1185">Reference proteome</keyword>
<dbReference type="InterPro" id="IPR006927">
    <property type="entry name" value="DUF639"/>
</dbReference>
<feature type="coiled-coil region" evidence="1">
    <location>
        <begin position="438"/>
        <end position="468"/>
    </location>
</feature>
<dbReference type="PANTHER" id="PTHR31860:SF5">
    <property type="entry name" value="ARGH (DUF639)"/>
    <property type="match status" value="1"/>
</dbReference>
<keyword evidence="3" id="KW-1133">Transmembrane helix</keyword>
<reference evidence="4" key="1">
    <citation type="submission" date="2020-08" db="EMBL/GenBank/DDBJ databases">
        <title>Plant Genome Project.</title>
        <authorList>
            <person name="Zhang R.-G."/>
        </authorList>
    </citation>
    <scope>NUCLEOTIDE SEQUENCE</scope>
    <source>
        <strain evidence="4">WSP0</strain>
        <tissue evidence="4">Leaf</tissue>
    </source>
</reference>
<protein>
    <submittedName>
        <fullName evidence="4">Uncharacterized protein</fullName>
    </submittedName>
</protein>